<dbReference type="Proteomes" id="UP000321393">
    <property type="component" value="Unassembled WGS sequence"/>
</dbReference>
<evidence type="ECO:0000313" key="3">
    <source>
        <dbReference type="EMBL" id="TYK30380.1"/>
    </source>
</evidence>
<evidence type="ECO:0000256" key="1">
    <source>
        <dbReference type="SAM" id="MobiDB-lite"/>
    </source>
</evidence>
<evidence type="ECO:0000313" key="4">
    <source>
        <dbReference type="Proteomes" id="UP000321393"/>
    </source>
</evidence>
<accession>A0A5A7SNX9</accession>
<evidence type="ECO:0008006" key="6">
    <source>
        <dbReference type="Google" id="ProtNLM"/>
    </source>
</evidence>
<organism evidence="2 4">
    <name type="scientific">Cucumis melo var. makuwa</name>
    <name type="common">Oriental melon</name>
    <dbReference type="NCBI Taxonomy" id="1194695"/>
    <lineage>
        <taxon>Eukaryota</taxon>
        <taxon>Viridiplantae</taxon>
        <taxon>Streptophyta</taxon>
        <taxon>Embryophyta</taxon>
        <taxon>Tracheophyta</taxon>
        <taxon>Spermatophyta</taxon>
        <taxon>Magnoliopsida</taxon>
        <taxon>eudicotyledons</taxon>
        <taxon>Gunneridae</taxon>
        <taxon>Pentapetalae</taxon>
        <taxon>rosids</taxon>
        <taxon>fabids</taxon>
        <taxon>Cucurbitales</taxon>
        <taxon>Cucurbitaceae</taxon>
        <taxon>Benincaseae</taxon>
        <taxon>Cucumis</taxon>
    </lineage>
</organism>
<feature type="region of interest" description="Disordered" evidence="1">
    <location>
        <begin position="157"/>
        <end position="200"/>
    </location>
</feature>
<dbReference type="AlphaFoldDB" id="A0A5A7SNX9"/>
<evidence type="ECO:0000313" key="2">
    <source>
        <dbReference type="EMBL" id="KAA0032822.1"/>
    </source>
</evidence>
<feature type="compositionally biased region" description="Basic and acidic residues" evidence="1">
    <location>
        <begin position="157"/>
        <end position="168"/>
    </location>
</feature>
<name>A0A5A7SNX9_CUCMM</name>
<gene>
    <name evidence="3" type="ORF">E5676_scaffold575G00560</name>
    <name evidence="2" type="ORF">E6C27_scaffold708G00800</name>
</gene>
<sequence length="200" mass="22160">MAFTHHSCPSSVCPSLYPYLKRVPYINSLVVPYNAHISLVIPKDARISLVIPKASHISLVIPKDANISLVIPKDAPISLVIPKIHISVIYVMRNAHIISDNHNQFIAQFNGVYLMYTKGACKNRRYADVWGWSTAAWLHDATEGGWASVDTIERRMHGGDWDEGDKGGGVDGRLTPLRSSEAAGVKMSPPRRMMAAETKR</sequence>
<comment type="caution">
    <text evidence="2">The sequence shown here is derived from an EMBL/GenBank/DDBJ whole genome shotgun (WGS) entry which is preliminary data.</text>
</comment>
<evidence type="ECO:0000313" key="5">
    <source>
        <dbReference type="Proteomes" id="UP000321947"/>
    </source>
</evidence>
<proteinExistence type="predicted"/>
<reference evidence="4 5" key="1">
    <citation type="submission" date="2019-08" db="EMBL/GenBank/DDBJ databases">
        <title>Draft genome sequences of two oriental melons (Cucumis melo L. var makuwa).</title>
        <authorList>
            <person name="Kwon S.-Y."/>
        </authorList>
    </citation>
    <scope>NUCLEOTIDE SEQUENCE [LARGE SCALE GENOMIC DNA]</scope>
    <source>
        <strain evidence="5">cv. Chang Bougi</strain>
        <strain evidence="4">cv. SW 3</strain>
        <tissue evidence="2">Leaf</tissue>
    </source>
</reference>
<dbReference type="EMBL" id="SSTE01021217">
    <property type="protein sequence ID" value="KAA0032822.1"/>
    <property type="molecule type" value="Genomic_DNA"/>
</dbReference>
<protein>
    <recommendedName>
        <fullName evidence="6">NBS-LRR type resistance protein</fullName>
    </recommendedName>
</protein>
<dbReference type="EMBL" id="SSTD01000651">
    <property type="protein sequence ID" value="TYK30380.1"/>
    <property type="molecule type" value="Genomic_DNA"/>
</dbReference>
<dbReference type="Proteomes" id="UP000321947">
    <property type="component" value="Unassembled WGS sequence"/>
</dbReference>